<reference evidence="2 3" key="1">
    <citation type="submission" date="2017-03" db="EMBL/GenBank/DDBJ databases">
        <authorList>
            <person name="Afonso C.L."/>
            <person name="Miller P.J."/>
            <person name="Scott M.A."/>
            <person name="Spackman E."/>
            <person name="Goraichik I."/>
            <person name="Dimitrov K.M."/>
            <person name="Suarez D.L."/>
            <person name="Swayne D.E."/>
        </authorList>
    </citation>
    <scope>NUCLEOTIDE SEQUENCE [LARGE SCALE GENOMIC DNA]</scope>
    <source>
        <strain evidence="2">PRJEB14757</strain>
    </source>
</reference>
<dbReference type="AlphaFoldDB" id="A0A1W1HD58"/>
<evidence type="ECO:0000256" key="1">
    <source>
        <dbReference type="SAM" id="MobiDB-lite"/>
    </source>
</evidence>
<feature type="region of interest" description="Disordered" evidence="1">
    <location>
        <begin position="244"/>
        <end position="365"/>
    </location>
</feature>
<feature type="compositionally biased region" description="Polar residues" evidence="1">
    <location>
        <begin position="98"/>
        <end position="121"/>
    </location>
</feature>
<dbReference type="Proteomes" id="UP000191931">
    <property type="component" value="Unassembled WGS sequence"/>
</dbReference>
<name>A0A1W1HD58_9BACT</name>
<feature type="region of interest" description="Disordered" evidence="1">
    <location>
        <begin position="50"/>
        <end position="125"/>
    </location>
</feature>
<feature type="compositionally biased region" description="Low complexity" evidence="1">
    <location>
        <begin position="279"/>
        <end position="299"/>
    </location>
</feature>
<feature type="compositionally biased region" description="Polar residues" evidence="1">
    <location>
        <begin position="67"/>
        <end position="84"/>
    </location>
</feature>
<evidence type="ECO:0008006" key="4">
    <source>
        <dbReference type="Google" id="ProtNLM"/>
    </source>
</evidence>
<protein>
    <recommendedName>
        <fullName evidence="4">Type II secretion system protein GspC N-terminal domain-containing protein</fullName>
    </recommendedName>
</protein>
<feature type="compositionally biased region" description="Polar residues" evidence="1">
    <location>
        <begin position="264"/>
        <end position="275"/>
    </location>
</feature>
<evidence type="ECO:0000313" key="3">
    <source>
        <dbReference type="Proteomes" id="UP000191931"/>
    </source>
</evidence>
<dbReference type="RefSeq" id="WP_080808203.1">
    <property type="nucleotide sequence ID" value="NZ_LT828560.1"/>
</dbReference>
<keyword evidence="3" id="KW-1185">Reference proteome</keyword>
<gene>
    <name evidence="2" type="ORF">MTBBW1_2200017</name>
</gene>
<feature type="compositionally biased region" description="Basic and acidic residues" evidence="1">
    <location>
        <begin position="356"/>
        <end position="365"/>
    </location>
</feature>
<accession>A0A1W1HD58</accession>
<sequence>MNFKKTGLTEKMKIQGAFFLALFFLVTVFFMIFAHTDTLSAAAESVAAELNEEAENSETLETHLSRDNQQQEEGVSLENNQQDDNPIGDYQLEEDQKGYNQQDDALPNVESSDTSSDNIPDTDNLEEELQPSIPMVEKHLFSPDADGENALVSKGIATSDDDNGPDDLLLKKIKQEIELTGIVISHESKKALVRYKKRGRKSEPASLYNSGDMIESYLLKDVFPNYIVVTHENRDIRLGLFQERTDRPEPLPEPVENLSEGTALPSQKNGESQGAQPVANGTKSGTSAGASSAQSNQQGLAPSSGTKPASANPFMKTIENAGNSDELPADNSAVMDGDGGQAPSQGINPFLQAIQRARERQQQQH</sequence>
<dbReference type="EMBL" id="FWEV01000136">
    <property type="protein sequence ID" value="SLM30363.1"/>
    <property type="molecule type" value="Genomic_DNA"/>
</dbReference>
<organism evidence="2 3">
    <name type="scientific">Desulfamplus magnetovallimortis</name>
    <dbReference type="NCBI Taxonomy" id="1246637"/>
    <lineage>
        <taxon>Bacteria</taxon>
        <taxon>Pseudomonadati</taxon>
        <taxon>Thermodesulfobacteriota</taxon>
        <taxon>Desulfobacteria</taxon>
        <taxon>Desulfobacterales</taxon>
        <taxon>Desulfobacteraceae</taxon>
        <taxon>Desulfamplus</taxon>
    </lineage>
</organism>
<proteinExistence type="predicted"/>
<feature type="compositionally biased region" description="Polar residues" evidence="1">
    <location>
        <begin position="300"/>
        <end position="309"/>
    </location>
</feature>
<dbReference type="OrthoDB" id="10003234at2"/>
<evidence type="ECO:0000313" key="2">
    <source>
        <dbReference type="EMBL" id="SLM30363.1"/>
    </source>
</evidence>